<accession>A0A6B9XVE4</accession>
<keyword evidence="1" id="KW-0496">Mitochondrion</keyword>
<proteinExistence type="predicted"/>
<protein>
    <submittedName>
        <fullName evidence="1">Uncharacterized protein</fullName>
    </submittedName>
</protein>
<geneLocation type="mitochondrion" evidence="1"/>
<sequence>MRIRIIRTGTHSTSLKYYLAKLDLQAENYKFHPLSGPYQIITKTSCAWKMNLN</sequence>
<organism evidence="1">
    <name type="scientific">Picea sitchensis</name>
    <name type="common">Sitka spruce</name>
    <name type="synonym">Pinus sitchensis</name>
    <dbReference type="NCBI Taxonomy" id="3332"/>
    <lineage>
        <taxon>Eukaryota</taxon>
        <taxon>Viridiplantae</taxon>
        <taxon>Streptophyta</taxon>
        <taxon>Embryophyta</taxon>
        <taxon>Tracheophyta</taxon>
        <taxon>Spermatophyta</taxon>
        <taxon>Pinopsida</taxon>
        <taxon>Pinidae</taxon>
        <taxon>Conifers I</taxon>
        <taxon>Pinales</taxon>
        <taxon>Pinaceae</taxon>
        <taxon>Picea</taxon>
    </lineage>
</organism>
<name>A0A6B9XVE4_PICSI</name>
<evidence type="ECO:0000313" key="1">
    <source>
        <dbReference type="EMBL" id="QHR90142.1"/>
    </source>
</evidence>
<gene>
    <name evidence="1" type="primary">orf04188</name>
    <name evidence="1" type="ORF">Q903MT_gene4165</name>
</gene>
<reference evidence="1" key="1">
    <citation type="submission" date="2019-03" db="EMBL/GenBank/DDBJ databases">
        <title>Largest Complete Mitochondrial Genome of a Gymnosperm, Sitka Spruce (Picea sitchensis), Indicates Complex Physical Structure.</title>
        <authorList>
            <person name="Jackman S.D."/>
            <person name="Coombe L."/>
            <person name="Warren R."/>
            <person name="Kirk H."/>
            <person name="Trinh E."/>
            <person name="McLeod T."/>
            <person name="Pleasance S."/>
            <person name="Pandoh P."/>
            <person name="Zhao Y."/>
            <person name="Coope R."/>
            <person name="Bousquet J."/>
            <person name="Bohlmann J.C."/>
            <person name="Jones S.J.M."/>
            <person name="Birol I."/>
        </authorList>
    </citation>
    <scope>NUCLEOTIDE SEQUENCE</scope>
    <source>
        <strain evidence="1">Q903</strain>
    </source>
</reference>
<dbReference type="AlphaFoldDB" id="A0A6B9XVE4"/>
<dbReference type="EMBL" id="MK697699">
    <property type="protein sequence ID" value="QHR90142.1"/>
    <property type="molecule type" value="Genomic_DNA"/>
</dbReference>